<accession>A0A6J6XNN3</accession>
<name>A0A6J6XNN3_9ZZZZ</name>
<evidence type="ECO:0000313" key="3">
    <source>
        <dbReference type="EMBL" id="CAB4797443.1"/>
    </source>
</evidence>
<evidence type="ECO:0000259" key="2">
    <source>
        <dbReference type="Pfam" id="PF00296"/>
    </source>
</evidence>
<protein>
    <submittedName>
        <fullName evidence="3">Unannotated protein</fullName>
    </submittedName>
</protein>
<dbReference type="SUPFAM" id="SSF51679">
    <property type="entry name" value="Bacterial luciferase-like"/>
    <property type="match status" value="1"/>
</dbReference>
<dbReference type="GO" id="GO:0016705">
    <property type="term" value="F:oxidoreductase activity, acting on paired donors, with incorporation or reduction of molecular oxygen"/>
    <property type="evidence" value="ECO:0007669"/>
    <property type="project" value="InterPro"/>
</dbReference>
<dbReference type="InterPro" id="IPR011251">
    <property type="entry name" value="Luciferase-like_dom"/>
</dbReference>
<feature type="domain" description="Luciferase-like" evidence="2">
    <location>
        <begin position="91"/>
        <end position="305"/>
    </location>
</feature>
<dbReference type="Gene3D" id="3.20.20.30">
    <property type="entry name" value="Luciferase-like domain"/>
    <property type="match status" value="1"/>
</dbReference>
<dbReference type="InterPro" id="IPR036661">
    <property type="entry name" value="Luciferase-like_sf"/>
</dbReference>
<proteinExistence type="predicted"/>
<reference evidence="3" key="1">
    <citation type="submission" date="2020-05" db="EMBL/GenBank/DDBJ databases">
        <authorList>
            <person name="Chiriac C."/>
            <person name="Salcher M."/>
            <person name="Ghai R."/>
            <person name="Kavagutti S V."/>
        </authorList>
    </citation>
    <scope>NUCLEOTIDE SEQUENCE</scope>
</reference>
<feature type="region of interest" description="Disordered" evidence="1">
    <location>
        <begin position="1"/>
        <end position="57"/>
    </location>
</feature>
<organism evidence="3">
    <name type="scientific">freshwater metagenome</name>
    <dbReference type="NCBI Taxonomy" id="449393"/>
    <lineage>
        <taxon>unclassified sequences</taxon>
        <taxon>metagenomes</taxon>
        <taxon>ecological metagenomes</taxon>
    </lineage>
</organism>
<dbReference type="EMBL" id="CAFAAD010000100">
    <property type="protein sequence ID" value="CAB4797443.1"/>
    <property type="molecule type" value="Genomic_DNA"/>
</dbReference>
<sequence length="380" mass="40457">MHRDLGSPQQRRSAMPVDGSVHAPTAAQRSQSGPKMPWPERRTSNTPASAFPGSYPPGMAQRSDSTAVFANGSISLRLYPHNELDAISIVDQLCTQAAIAADVGFDGVMTSEHHGGFAGYLPNPLQTSGFQLASMSRGWAAACPVLLPLRPVAMLAEEVAWLNARFPGRVGIGVGSGSLPLDFEAMDIDQSTAVDVFKRDLPRLVEMLSGRELGVINGDRALRELTTQPIPVISTAMSPAAVRRSAAAGAGVIYDGGSNPDRLRTLSDAYVEAGGTAPRILIRRVWLGPPPKEAFEAQFEVYQSYSTTEALTHWRDNGWICGDDGAALAQELADALRTTNTSCINLRIHAPGIAAEAAREQIAVLGAEVLPRLRAELANG</sequence>
<dbReference type="Pfam" id="PF00296">
    <property type="entry name" value="Bac_luciferase"/>
    <property type="match status" value="1"/>
</dbReference>
<dbReference type="AlphaFoldDB" id="A0A6J6XNN3"/>
<evidence type="ECO:0000256" key="1">
    <source>
        <dbReference type="SAM" id="MobiDB-lite"/>
    </source>
</evidence>
<gene>
    <name evidence="3" type="ORF">UFOPK2969_01269</name>
</gene>